<evidence type="ECO:0000259" key="3">
    <source>
        <dbReference type="Pfam" id="PF15508"/>
    </source>
</evidence>
<feature type="region of interest" description="Disordered" evidence="2">
    <location>
        <begin position="251"/>
        <end position="273"/>
    </location>
</feature>
<comment type="caution">
    <text evidence="4">The sequence shown here is derived from an EMBL/GenBank/DDBJ whole genome shotgun (WGS) entry which is preliminary data.</text>
</comment>
<dbReference type="PANTHER" id="PTHR28583">
    <property type="entry name" value="ACID AMIDASE"/>
    <property type="match status" value="1"/>
</dbReference>
<feature type="domain" description="Acid ceramidase N-terminal" evidence="3">
    <location>
        <begin position="29"/>
        <end position="89"/>
    </location>
</feature>
<dbReference type="InterPro" id="IPR029130">
    <property type="entry name" value="Acid_ceramidase_N"/>
</dbReference>
<reference evidence="4 5" key="1">
    <citation type="submission" date="2015-06" db="EMBL/GenBank/DDBJ databases">
        <title>Survival trade-offs in plant roots during colonization by closely related pathogenic and mutualistic fungi.</title>
        <authorList>
            <person name="Hacquard S."/>
            <person name="Kracher B."/>
            <person name="Hiruma K."/>
            <person name="Weinman A."/>
            <person name="Muench P."/>
            <person name="Garrido Oter R."/>
            <person name="Ver Loren van Themaat E."/>
            <person name="Dallerey J.-F."/>
            <person name="Damm U."/>
            <person name="Henrissat B."/>
            <person name="Lespinet O."/>
            <person name="Thon M."/>
            <person name="Kemen E."/>
            <person name="McHardy A.C."/>
            <person name="Schulze-Lefert P."/>
            <person name="O'Connell R.J."/>
        </authorList>
    </citation>
    <scope>NUCLEOTIDE SEQUENCE [LARGE SCALE GENOMIC DNA]</scope>
    <source>
        <strain evidence="4 5">0861</strain>
    </source>
</reference>
<name>A0A161VRM4_9PEZI</name>
<dbReference type="PANTHER" id="PTHR28583:SF1">
    <property type="entry name" value="ACID CERAMIDASE"/>
    <property type="match status" value="1"/>
</dbReference>
<evidence type="ECO:0000256" key="2">
    <source>
        <dbReference type="SAM" id="MobiDB-lite"/>
    </source>
</evidence>
<keyword evidence="5" id="KW-1185">Reference proteome</keyword>
<evidence type="ECO:0000313" key="5">
    <source>
        <dbReference type="Proteomes" id="UP000076552"/>
    </source>
</evidence>
<dbReference type="GO" id="GO:0017040">
    <property type="term" value="F:N-acylsphingosine amidohydrolase activity"/>
    <property type="evidence" value="ECO:0007669"/>
    <property type="project" value="UniProtKB-EC"/>
</dbReference>
<accession>A0A161VRM4</accession>
<dbReference type="EC" id="3.5.1.23" evidence="1"/>
<dbReference type="AlphaFoldDB" id="A0A161VRM4"/>
<evidence type="ECO:0000256" key="1">
    <source>
        <dbReference type="ARBA" id="ARBA00011891"/>
    </source>
</evidence>
<organism evidence="4 5">
    <name type="scientific">Colletotrichum tofieldiae</name>
    <dbReference type="NCBI Taxonomy" id="708197"/>
    <lineage>
        <taxon>Eukaryota</taxon>
        <taxon>Fungi</taxon>
        <taxon>Dikarya</taxon>
        <taxon>Ascomycota</taxon>
        <taxon>Pezizomycotina</taxon>
        <taxon>Sordariomycetes</taxon>
        <taxon>Hypocreomycetidae</taxon>
        <taxon>Glomerellales</taxon>
        <taxon>Glomerellaceae</taxon>
        <taxon>Colletotrichum</taxon>
        <taxon>Colletotrichum spaethianum species complex</taxon>
    </lineage>
</organism>
<protein>
    <recommendedName>
        <fullName evidence="1">ceramidase</fullName>
        <ecNumber evidence="1">3.5.1.23</ecNumber>
    </recommendedName>
</protein>
<dbReference type="Pfam" id="PF15508">
    <property type="entry name" value="NAAA-beta"/>
    <property type="match status" value="1"/>
</dbReference>
<sequence>MSTNSPFGNRQEGRQASAFPTMFMPAHADIPAYRIDMAKPAEERYVQLAKDFAPHLGSVSPLFDEVVGSLFSKKLLAGVIKFTSRYALRKVFDKEQTKEIKSIASAAKISTHLVVSLNLFLDLLLGCTSGAALVRPKPNDQAGKDTKNRLMHFRTLEWGMDILRELLVIVEFVDTRKGGADEVIARSVTYAGFVGCLTGVRKDLLVSLNFRPNHDCKTTSLRKHQLLVLLGRREAVPSILRRILLNEDIPGQKSNASNDMDPRQKGPEPNPPSIKAAAEMLVFKLASPCYVTFCDGSEVMVILKDLYTGRTKASNLFQVQCNHDPDHETCCGPSPGKSTAEPTQALILGDEDWLDESEDRQRALEEKWLQHMAAVAKGTGAELPGQHNGVCLDADIPTELGRDHGEVPGVDEAILQQWVETYPTTNECTHFACIMDPASGTIRWIARGPEPSDNSVSD</sequence>
<dbReference type="EMBL" id="LFIV01000039">
    <property type="protein sequence ID" value="KZL73855.1"/>
    <property type="molecule type" value="Genomic_DNA"/>
</dbReference>
<gene>
    <name evidence="4" type="ORF">CT0861_06082</name>
</gene>
<dbReference type="STRING" id="708197.A0A161VRM4"/>
<proteinExistence type="predicted"/>
<keyword evidence="4" id="KW-0378">Hydrolase</keyword>
<evidence type="ECO:0000313" key="4">
    <source>
        <dbReference type="EMBL" id="KZL73855.1"/>
    </source>
</evidence>
<dbReference type="Proteomes" id="UP000076552">
    <property type="component" value="Unassembled WGS sequence"/>
</dbReference>